<sequence>MSNDSVENGTVANGAETDSTAPGGLPRRRVLQAGAGLAAGAMALSPGQALATGSAPSIRFARGGRTAYTIYVGAGEDAVVRHAAHELATYLKSITTATFPVVVADRPRSTDHLIVVGRHNLVAQRAGIDYGALSDDGFALRTHGQTVVIAGDSSRGTLYGAYWVLDRLFGVRWFGPDFTKVPRTPDLSISRARLNGDQVPHFRFRTVLAGDANDAAYRQHNMLNGLRDQYWTVPRAAGIDTWSTYWPEEVEYPFQQVVTDPKHWYGGQITLMNPETRSAAVSGLVDIIKERVAAGQDVSTSFYQEDRWWTSPDPASQAFADAHGGSLAAPVVDMINDVVGQVRKQIPNARLSTQGYMWSFTPPNGLRVNENVVMTIAPIHADFGQSLFSETNQEIGDSIRRWGKISEHNVLWTYLCTFRSYTQPFPDWWALGDAIKTLAEIPTMQGYFGQSAWNAIGAEFTQLRIWVISRLLWDPSLDPDALIREFLAGYYGAAAKPIYTYMQLMRDAVEETSTMLGAYTPDDAPYLGLRTLARADELFDEAEAAIRGDATLLRHVHALRLGIDLLLLQRSGYFRLVAERDGIDWSPDTQARTRRFEVELKAAGLTQLEEGGGDPQTLIPVFRGIAAAAGRPATRPDAAEGLPASDWADYQEDVLVLYAPAVTVAEDSSASNGHTVRMPGRSRDWAVQLPLDILPEGRWTLHLSVRVDTGTAAPGASALTLGVHPGPSTGVPVSQVADGKYHHIAFPGTYERTADASTYAYVAPPGNAAVNSVSVDRIYAIKA</sequence>
<keyword evidence="1" id="KW-0378">Hydrolase</keyword>
<feature type="domain" description="Alpha glucuronidase N-terminal" evidence="3">
    <location>
        <begin position="76"/>
        <end position="162"/>
    </location>
</feature>
<evidence type="ECO:0000256" key="2">
    <source>
        <dbReference type="SAM" id="MobiDB-lite"/>
    </source>
</evidence>
<evidence type="ECO:0000313" key="5">
    <source>
        <dbReference type="Proteomes" id="UP001500393"/>
    </source>
</evidence>
<accession>A0ABN2CM78</accession>
<dbReference type="PANTHER" id="PTHR47406">
    <property type="entry name" value="COAGULATION FACTOR 5/8 TYPE, C-TERMINAL"/>
    <property type="match status" value="1"/>
</dbReference>
<dbReference type="InterPro" id="IPR005154">
    <property type="entry name" value="Glyco_hydro_67_aGlcAse_N"/>
</dbReference>
<feature type="region of interest" description="Disordered" evidence="2">
    <location>
        <begin position="1"/>
        <end position="26"/>
    </location>
</feature>
<dbReference type="InterPro" id="IPR032287">
    <property type="entry name" value="DUF4838"/>
</dbReference>
<dbReference type="EMBL" id="BAAAOS010000008">
    <property type="protein sequence ID" value="GAA1560453.1"/>
    <property type="molecule type" value="Genomic_DNA"/>
</dbReference>
<comment type="caution">
    <text evidence="4">The sequence shown here is derived from an EMBL/GenBank/DDBJ whole genome shotgun (WGS) entry which is preliminary data.</text>
</comment>
<gene>
    <name evidence="4" type="ORF">GCM10009789_12170</name>
</gene>
<reference evidence="4 5" key="1">
    <citation type="journal article" date="2019" name="Int. J. Syst. Evol. Microbiol.">
        <title>The Global Catalogue of Microorganisms (GCM) 10K type strain sequencing project: providing services to taxonomists for standard genome sequencing and annotation.</title>
        <authorList>
            <consortium name="The Broad Institute Genomics Platform"/>
            <consortium name="The Broad Institute Genome Sequencing Center for Infectious Disease"/>
            <person name="Wu L."/>
            <person name="Ma J."/>
        </authorList>
    </citation>
    <scope>NUCLEOTIDE SEQUENCE [LARGE SCALE GENOMIC DNA]</scope>
    <source>
        <strain evidence="4 5">JCM 14969</strain>
    </source>
</reference>
<proteinExistence type="predicted"/>
<dbReference type="Proteomes" id="UP001500393">
    <property type="component" value="Unassembled WGS sequence"/>
</dbReference>
<protein>
    <recommendedName>
        <fullName evidence="3">Alpha glucuronidase N-terminal domain-containing protein</fullName>
    </recommendedName>
</protein>
<organism evidence="4 5">
    <name type="scientific">Kribbella sancticallisti</name>
    <dbReference type="NCBI Taxonomy" id="460087"/>
    <lineage>
        <taxon>Bacteria</taxon>
        <taxon>Bacillati</taxon>
        <taxon>Actinomycetota</taxon>
        <taxon>Actinomycetes</taxon>
        <taxon>Propionibacteriales</taxon>
        <taxon>Kribbellaceae</taxon>
        <taxon>Kribbella</taxon>
    </lineage>
</organism>
<dbReference type="PANTHER" id="PTHR47406:SF2">
    <property type="entry name" value="ALPHA GLUCURONIDASE N-TERMINAL DOMAIN-CONTAINING PROTEIN"/>
    <property type="match status" value="1"/>
</dbReference>
<dbReference type="Gene3D" id="3.30.379.10">
    <property type="entry name" value="Chitobiase/beta-hexosaminidase domain 2-like"/>
    <property type="match status" value="1"/>
</dbReference>
<evidence type="ECO:0000313" key="4">
    <source>
        <dbReference type="EMBL" id="GAA1560453.1"/>
    </source>
</evidence>
<dbReference type="PROSITE" id="PS51318">
    <property type="entry name" value="TAT"/>
    <property type="match status" value="1"/>
</dbReference>
<dbReference type="Pfam" id="PF03648">
    <property type="entry name" value="Glyco_hydro_67N"/>
    <property type="match status" value="1"/>
</dbReference>
<dbReference type="InterPro" id="IPR006311">
    <property type="entry name" value="TAT_signal"/>
</dbReference>
<dbReference type="Pfam" id="PF16126">
    <property type="entry name" value="DUF4838"/>
    <property type="match status" value="1"/>
</dbReference>
<feature type="compositionally biased region" description="Polar residues" evidence="2">
    <location>
        <begin position="1"/>
        <end position="20"/>
    </location>
</feature>
<dbReference type="InterPro" id="IPR029018">
    <property type="entry name" value="Hex-like_dom2"/>
</dbReference>
<evidence type="ECO:0000259" key="3">
    <source>
        <dbReference type="Pfam" id="PF03648"/>
    </source>
</evidence>
<name>A0ABN2CM78_9ACTN</name>
<keyword evidence="5" id="KW-1185">Reference proteome</keyword>
<evidence type="ECO:0000256" key="1">
    <source>
        <dbReference type="ARBA" id="ARBA00022801"/>
    </source>
</evidence>
<dbReference type="SUPFAM" id="SSF55545">
    <property type="entry name" value="beta-N-acetylhexosaminidase-like domain"/>
    <property type="match status" value="1"/>
</dbReference>
<dbReference type="RefSeq" id="WP_344210671.1">
    <property type="nucleotide sequence ID" value="NZ_BAAAOS010000008.1"/>
</dbReference>